<proteinExistence type="predicted"/>
<organism evidence="3 4">
    <name type="scientific">Alteromonas salexigens</name>
    <dbReference type="NCBI Taxonomy" id="2982530"/>
    <lineage>
        <taxon>Bacteria</taxon>
        <taxon>Pseudomonadati</taxon>
        <taxon>Pseudomonadota</taxon>
        <taxon>Gammaproteobacteria</taxon>
        <taxon>Alteromonadales</taxon>
        <taxon>Alteromonadaceae</taxon>
        <taxon>Alteromonas/Salinimonas group</taxon>
        <taxon>Alteromonas</taxon>
    </lineage>
</organism>
<dbReference type="SUPFAM" id="SSF52317">
    <property type="entry name" value="Class I glutamine amidotransferase-like"/>
    <property type="match status" value="1"/>
</dbReference>
<evidence type="ECO:0000313" key="3">
    <source>
        <dbReference type="EMBL" id="MCU7553325.1"/>
    </source>
</evidence>
<keyword evidence="4" id="KW-1185">Reference proteome</keyword>
<reference evidence="4" key="1">
    <citation type="submission" date="2023-07" db="EMBL/GenBank/DDBJ databases">
        <title>Study on multiphase classification of strain Alteromonas salexigens isolated from the Yellow Sea.</title>
        <authorList>
            <person name="Sun L."/>
        </authorList>
    </citation>
    <scope>NUCLEOTIDE SEQUENCE [LARGE SCALE GENOMIC DNA]</scope>
    <source>
        <strain evidence="4">ASW11-19</strain>
    </source>
</reference>
<dbReference type="EMBL" id="JAOTJC010000004">
    <property type="protein sequence ID" value="MCU7553325.1"/>
    <property type="molecule type" value="Genomic_DNA"/>
</dbReference>
<evidence type="ECO:0000256" key="1">
    <source>
        <dbReference type="ARBA" id="ARBA00022962"/>
    </source>
</evidence>
<dbReference type="RefSeq" id="WP_262992030.1">
    <property type="nucleotide sequence ID" value="NZ_JAOTJC010000004.1"/>
</dbReference>
<keyword evidence="1" id="KW-0315">Glutamine amidotransferase</keyword>
<dbReference type="PANTHER" id="PTHR43418">
    <property type="entry name" value="MULTIFUNCTIONAL TRYPTOPHAN BIOSYNTHESIS PROTEIN-RELATED"/>
    <property type="match status" value="1"/>
</dbReference>
<accession>A0ABT2VJD0</accession>
<dbReference type="InterPro" id="IPR050472">
    <property type="entry name" value="Anth_synth/Amidotransfase"/>
</dbReference>
<sequence>MLLLIDNFDSFTHNLARYFRELGSEVEVVRNNAISLPDIASLAPDQLVLSPGPCTPDDAGISLAAIERFKGHIPMLGVCLGHQAIGQVFGARVTGAREIRHGKTSPVYHRGQGLCQQLASPFTATRYHSLVLEPHTLPDCLRVDAWCEDADGYREIMALSHRTLPIWGVQFHPESLLTEYGHQILDNFLHHARITQKIA</sequence>
<dbReference type="InterPro" id="IPR017926">
    <property type="entry name" value="GATASE"/>
</dbReference>
<dbReference type="PRINTS" id="PR00099">
    <property type="entry name" value="CPSGATASE"/>
</dbReference>
<dbReference type="NCBIfam" id="TIGR00566">
    <property type="entry name" value="trpG_papA"/>
    <property type="match status" value="1"/>
</dbReference>
<dbReference type="Gene3D" id="3.40.50.880">
    <property type="match status" value="1"/>
</dbReference>
<dbReference type="Proteomes" id="UP001209257">
    <property type="component" value="Unassembled WGS sequence"/>
</dbReference>
<dbReference type="InterPro" id="IPR029062">
    <property type="entry name" value="Class_I_gatase-like"/>
</dbReference>
<evidence type="ECO:0000313" key="4">
    <source>
        <dbReference type="Proteomes" id="UP001209257"/>
    </source>
</evidence>
<dbReference type="PANTHER" id="PTHR43418:SF4">
    <property type="entry name" value="MULTIFUNCTIONAL TRYPTOPHAN BIOSYNTHESIS PROTEIN"/>
    <property type="match status" value="1"/>
</dbReference>
<dbReference type="Pfam" id="PF00117">
    <property type="entry name" value="GATase"/>
    <property type="match status" value="1"/>
</dbReference>
<dbReference type="PRINTS" id="PR00096">
    <property type="entry name" value="GATASE"/>
</dbReference>
<dbReference type="PRINTS" id="PR00097">
    <property type="entry name" value="ANTSNTHASEII"/>
</dbReference>
<protein>
    <submittedName>
        <fullName evidence="3">Aminodeoxychorismate/anthranilate synthase component II</fullName>
    </submittedName>
</protein>
<gene>
    <name evidence="3" type="ORF">OCL06_01795</name>
</gene>
<dbReference type="PROSITE" id="PS51273">
    <property type="entry name" value="GATASE_TYPE_1"/>
    <property type="match status" value="1"/>
</dbReference>
<comment type="caution">
    <text evidence="3">The sequence shown here is derived from an EMBL/GenBank/DDBJ whole genome shotgun (WGS) entry which is preliminary data.</text>
</comment>
<dbReference type="CDD" id="cd01743">
    <property type="entry name" value="GATase1_Anthranilate_Synthase"/>
    <property type="match status" value="1"/>
</dbReference>
<name>A0ABT2VJD0_9ALTE</name>
<dbReference type="InterPro" id="IPR006221">
    <property type="entry name" value="TrpG/PapA_dom"/>
</dbReference>
<feature type="domain" description="Glutamine amidotransferase" evidence="2">
    <location>
        <begin position="3"/>
        <end position="191"/>
    </location>
</feature>
<evidence type="ECO:0000259" key="2">
    <source>
        <dbReference type="Pfam" id="PF00117"/>
    </source>
</evidence>